<evidence type="ECO:0000256" key="5">
    <source>
        <dbReference type="ARBA" id="ARBA00033055"/>
    </source>
</evidence>
<reference evidence="7" key="1">
    <citation type="journal article" date="2020" name="mSystems">
        <title>Genome- and Community-Level Interaction Insights into Carbon Utilization and Element Cycling Functions of Hydrothermarchaeota in Hydrothermal Sediment.</title>
        <authorList>
            <person name="Zhou Z."/>
            <person name="Liu Y."/>
            <person name="Xu W."/>
            <person name="Pan J."/>
            <person name="Luo Z.H."/>
            <person name="Li M."/>
        </authorList>
    </citation>
    <scope>NUCLEOTIDE SEQUENCE [LARGE SCALE GENOMIC DNA]</scope>
    <source>
        <strain evidence="7">SpSt-1182</strain>
    </source>
</reference>
<dbReference type="CDD" id="cd00367">
    <property type="entry name" value="PTS-HPr_like"/>
    <property type="match status" value="1"/>
</dbReference>
<dbReference type="Proteomes" id="UP000885672">
    <property type="component" value="Unassembled WGS sequence"/>
</dbReference>
<dbReference type="InterPro" id="IPR050399">
    <property type="entry name" value="HPr"/>
</dbReference>
<dbReference type="PROSITE" id="PS00369">
    <property type="entry name" value="PTS_HPR_HIS"/>
    <property type="match status" value="1"/>
</dbReference>
<dbReference type="Gene3D" id="3.30.1340.10">
    <property type="entry name" value="HPr-like"/>
    <property type="match status" value="1"/>
</dbReference>
<evidence type="ECO:0000256" key="1">
    <source>
        <dbReference type="ARBA" id="ARBA00003681"/>
    </source>
</evidence>
<comment type="function">
    <text evidence="1">General (non sugar-specific) component of the phosphoenolpyruvate-dependent sugar phosphotransferase system (sugar PTS). This major carbohydrate active-transport system catalyzes the phosphorylation of incoming sugar substrates concomitantly with their translocation across the cell membrane. The phosphoryl group from phosphoenolpyruvate (PEP) is transferred to the phosphoryl carrier protein HPr by enzyme I. Phospho-HPr then transfers it to the PTS EIIA domain.</text>
</comment>
<dbReference type="PANTHER" id="PTHR33705">
    <property type="entry name" value="PHOSPHOCARRIER PROTEIN HPR"/>
    <property type="match status" value="1"/>
</dbReference>
<dbReference type="PANTHER" id="PTHR33705:SF1">
    <property type="entry name" value="PHOSPHOCARRIER PROTEIN HPR"/>
    <property type="match status" value="1"/>
</dbReference>
<evidence type="ECO:0000256" key="3">
    <source>
        <dbReference type="ARBA" id="ARBA00022448"/>
    </source>
</evidence>
<keyword evidence="3" id="KW-0813">Transport</keyword>
<dbReference type="AlphaFoldDB" id="A0A7V0T7T7"/>
<name>A0A7V0T7T7_UNCW3</name>
<dbReference type="SUPFAM" id="SSF55594">
    <property type="entry name" value="HPr-like"/>
    <property type="match status" value="1"/>
</dbReference>
<dbReference type="InterPro" id="IPR001020">
    <property type="entry name" value="PTS_HPr_His_P_site"/>
</dbReference>
<dbReference type="PROSITE" id="PS51350">
    <property type="entry name" value="PTS_HPR_DOM"/>
    <property type="match status" value="1"/>
</dbReference>
<sequence>MISGRLVVTGEVGLHARPAAEFVREAERFKSQVRVSKDGMWANGKSILALLTLAAETGSELVLEVEGEDESEAFPVLKAKLEGAFD</sequence>
<proteinExistence type="predicted"/>
<dbReference type="Pfam" id="PF00381">
    <property type="entry name" value="PTS-HPr"/>
    <property type="match status" value="1"/>
</dbReference>
<dbReference type="InterPro" id="IPR035895">
    <property type="entry name" value="HPr-like_sf"/>
</dbReference>
<comment type="caution">
    <text evidence="7">The sequence shown here is derived from an EMBL/GenBank/DDBJ whole genome shotgun (WGS) entry which is preliminary data.</text>
</comment>
<evidence type="ECO:0000259" key="6">
    <source>
        <dbReference type="PROSITE" id="PS51350"/>
    </source>
</evidence>
<dbReference type="InterPro" id="IPR000032">
    <property type="entry name" value="HPr-like"/>
</dbReference>
<evidence type="ECO:0000313" key="7">
    <source>
        <dbReference type="EMBL" id="HDR00499.1"/>
    </source>
</evidence>
<gene>
    <name evidence="7" type="ORF">ENN51_09495</name>
</gene>
<accession>A0A7V0T7T7</accession>
<dbReference type="EMBL" id="DSBX01000362">
    <property type="protein sequence ID" value="HDR00499.1"/>
    <property type="molecule type" value="Genomic_DNA"/>
</dbReference>
<dbReference type="NCBIfam" id="TIGR01003">
    <property type="entry name" value="PTS_HPr_family"/>
    <property type="match status" value="1"/>
</dbReference>
<evidence type="ECO:0000256" key="2">
    <source>
        <dbReference type="ARBA" id="ARBA00020422"/>
    </source>
</evidence>
<dbReference type="PRINTS" id="PR00107">
    <property type="entry name" value="PHOSPHOCPHPR"/>
</dbReference>
<evidence type="ECO:0000256" key="4">
    <source>
        <dbReference type="ARBA" id="ARBA00022597"/>
    </source>
</evidence>
<organism evidence="7">
    <name type="scientific">candidate division WOR-3 bacterium</name>
    <dbReference type="NCBI Taxonomy" id="2052148"/>
    <lineage>
        <taxon>Bacteria</taxon>
        <taxon>Bacteria division WOR-3</taxon>
    </lineage>
</organism>
<protein>
    <recommendedName>
        <fullName evidence="2">Phosphocarrier protein HPr</fullName>
    </recommendedName>
    <alternativeName>
        <fullName evidence="5">Histidine-containing protein</fullName>
    </alternativeName>
</protein>
<feature type="domain" description="HPr" evidence="6">
    <location>
        <begin position="1"/>
        <end position="86"/>
    </location>
</feature>
<keyword evidence="4" id="KW-0762">Sugar transport</keyword>